<proteinExistence type="inferred from homology"/>
<comment type="cofactor">
    <cofactor evidence="1">
        <name>heme b</name>
        <dbReference type="ChEBI" id="CHEBI:60344"/>
    </cofactor>
</comment>
<name>A0A3G9IIF2_9ACTN</name>
<evidence type="ECO:0008006" key="13">
    <source>
        <dbReference type="Google" id="ProtNLM"/>
    </source>
</evidence>
<keyword evidence="12" id="KW-1185">Reference proteome</keyword>
<evidence type="ECO:0000313" key="12">
    <source>
        <dbReference type="Proteomes" id="UP000271573"/>
    </source>
</evidence>
<accession>A0A3G9IIF2</accession>
<evidence type="ECO:0000259" key="10">
    <source>
        <dbReference type="Pfam" id="PF20628"/>
    </source>
</evidence>
<gene>
    <name evidence="11" type="ORF">Back2_24130</name>
</gene>
<evidence type="ECO:0000256" key="4">
    <source>
        <dbReference type="ARBA" id="ARBA00022723"/>
    </source>
</evidence>
<evidence type="ECO:0000256" key="3">
    <source>
        <dbReference type="ARBA" id="ARBA00022617"/>
    </source>
</evidence>
<evidence type="ECO:0000256" key="6">
    <source>
        <dbReference type="ARBA" id="ARBA00023002"/>
    </source>
</evidence>
<evidence type="ECO:0000256" key="8">
    <source>
        <dbReference type="ARBA" id="ARBA00025737"/>
    </source>
</evidence>
<dbReference type="PANTHER" id="PTHR30521">
    <property type="entry name" value="DEFERROCHELATASE/PEROXIDASE"/>
    <property type="match status" value="1"/>
</dbReference>
<dbReference type="RefSeq" id="WP_125569475.1">
    <property type="nucleotide sequence ID" value="NZ_AP019307.1"/>
</dbReference>
<keyword evidence="6" id="KW-0560">Oxidoreductase</keyword>
<evidence type="ECO:0000259" key="9">
    <source>
        <dbReference type="Pfam" id="PF04261"/>
    </source>
</evidence>
<evidence type="ECO:0000313" key="11">
    <source>
        <dbReference type="EMBL" id="BBH18126.1"/>
    </source>
</evidence>
<dbReference type="InterPro" id="IPR006314">
    <property type="entry name" value="Dyp_peroxidase"/>
</dbReference>
<evidence type="ECO:0000256" key="2">
    <source>
        <dbReference type="ARBA" id="ARBA00022559"/>
    </source>
</evidence>
<protein>
    <recommendedName>
        <fullName evidence="13">Deferrochelatase/peroxidase</fullName>
    </recommendedName>
</protein>
<dbReference type="InterPro" id="IPR048328">
    <property type="entry name" value="Dyp_perox_C"/>
</dbReference>
<comment type="similarity">
    <text evidence="8">Belongs to the DyP-type peroxidase family.</text>
</comment>
<keyword evidence="4" id="KW-0479">Metal-binding</keyword>
<dbReference type="SUPFAM" id="SSF54909">
    <property type="entry name" value="Dimeric alpha+beta barrel"/>
    <property type="match status" value="1"/>
</dbReference>
<sequence length="407" mass="43054">MSLSRRGFIASAGAGVALGAAVGAGAQAYADSSEPVDAVDLSTSYDFYTGSHQVGIATPPQRHCIFMTFDLVAGATSKDLQVLLATWSAAIAQLQAGRTVGQMEPISLSAVATDTGEAYGLSTAGLTVTVGLGPGVFDKRLGLAAHRPKLLAPLPALPSESLDPKLTGGDLSVQACADDPQVVYHAIRDLARLGRGVVEVGWTVMGFGRASAGAEQSTPRNLMGYKDGTRNVSTEAQRAEFVWVDDDAAWAAGGTYQVARKIQMDIEIWDSATMQTQHEVFGRTKVAGAPLTGTREFDTPDFHATAGGKPIIDPDSHVALASPENNRGLRILRRGYNFTDGLNEAGQLDAGLLFIAYMNTPEAFIRLQTKMGRSDKLNEYITHVGSGVFFVPPAPKPGHYLAEQLFG</sequence>
<reference evidence="11 12" key="1">
    <citation type="submission" date="2018-11" db="EMBL/GenBank/DDBJ databases">
        <title>Complete genome sequence of Nocardioides baekrokdamisoli strain KCTC 39748.</title>
        <authorList>
            <person name="Kang S.W."/>
            <person name="Lee K.C."/>
            <person name="Kim K.K."/>
            <person name="Kim J.S."/>
            <person name="Kim D.S."/>
            <person name="Ko S.H."/>
            <person name="Yang S.H."/>
            <person name="Shin Y.K."/>
            <person name="Lee J.S."/>
        </authorList>
    </citation>
    <scope>NUCLEOTIDE SEQUENCE [LARGE SCALE GENOMIC DNA]</scope>
    <source>
        <strain evidence="11 12">KCTC 39748</strain>
    </source>
</reference>
<dbReference type="Pfam" id="PF04261">
    <property type="entry name" value="Dyp_perox_N"/>
    <property type="match status" value="1"/>
</dbReference>
<dbReference type="EMBL" id="AP019307">
    <property type="protein sequence ID" value="BBH18126.1"/>
    <property type="molecule type" value="Genomic_DNA"/>
</dbReference>
<dbReference type="InterPro" id="IPR048327">
    <property type="entry name" value="Dyp_perox_N"/>
</dbReference>
<dbReference type="NCBIfam" id="TIGR01413">
    <property type="entry name" value="Dyp_perox_fam"/>
    <property type="match status" value="1"/>
</dbReference>
<dbReference type="GO" id="GO:0020037">
    <property type="term" value="F:heme binding"/>
    <property type="evidence" value="ECO:0007669"/>
    <property type="project" value="InterPro"/>
</dbReference>
<dbReference type="PROSITE" id="PS51404">
    <property type="entry name" value="DYP_PEROXIDASE"/>
    <property type="match status" value="1"/>
</dbReference>
<keyword evidence="5" id="KW-0732">Signal</keyword>
<evidence type="ECO:0000256" key="1">
    <source>
        <dbReference type="ARBA" id="ARBA00001970"/>
    </source>
</evidence>
<dbReference type="InterPro" id="IPR011008">
    <property type="entry name" value="Dimeric_a/b-barrel"/>
</dbReference>
<dbReference type="GO" id="GO:0005829">
    <property type="term" value="C:cytosol"/>
    <property type="evidence" value="ECO:0007669"/>
    <property type="project" value="TreeGrafter"/>
</dbReference>
<organism evidence="11 12">
    <name type="scientific">Nocardioides baekrokdamisoli</name>
    <dbReference type="NCBI Taxonomy" id="1804624"/>
    <lineage>
        <taxon>Bacteria</taxon>
        <taxon>Bacillati</taxon>
        <taxon>Actinomycetota</taxon>
        <taxon>Actinomycetes</taxon>
        <taxon>Propionibacteriales</taxon>
        <taxon>Nocardioidaceae</taxon>
        <taxon>Nocardioides</taxon>
    </lineage>
</organism>
<dbReference type="AlphaFoldDB" id="A0A3G9IIF2"/>
<keyword evidence="2" id="KW-0575">Peroxidase</keyword>
<dbReference type="PANTHER" id="PTHR30521:SF4">
    <property type="entry name" value="DEFERROCHELATASE"/>
    <property type="match status" value="1"/>
</dbReference>
<dbReference type="KEGG" id="nbe:Back2_24130"/>
<dbReference type="InterPro" id="IPR006311">
    <property type="entry name" value="TAT_signal"/>
</dbReference>
<dbReference type="GO" id="GO:0004601">
    <property type="term" value="F:peroxidase activity"/>
    <property type="evidence" value="ECO:0007669"/>
    <property type="project" value="UniProtKB-KW"/>
</dbReference>
<dbReference type="Pfam" id="PF20628">
    <property type="entry name" value="Dyp_perox_C"/>
    <property type="match status" value="1"/>
</dbReference>
<dbReference type="GO" id="GO:0046872">
    <property type="term" value="F:metal ion binding"/>
    <property type="evidence" value="ECO:0007669"/>
    <property type="project" value="UniProtKB-KW"/>
</dbReference>
<keyword evidence="7" id="KW-0408">Iron</keyword>
<keyword evidence="3" id="KW-0349">Heme</keyword>
<feature type="domain" description="Dyp-type peroxidase N-terminal" evidence="9">
    <location>
        <begin position="53"/>
        <end position="207"/>
    </location>
</feature>
<dbReference type="PROSITE" id="PS51318">
    <property type="entry name" value="TAT"/>
    <property type="match status" value="1"/>
</dbReference>
<dbReference type="Proteomes" id="UP000271573">
    <property type="component" value="Chromosome"/>
</dbReference>
<feature type="domain" description="Dyp-type peroxidase C-terminal" evidence="10">
    <location>
        <begin position="218"/>
        <end position="394"/>
    </location>
</feature>
<dbReference type="OrthoDB" id="9781066at2"/>
<evidence type="ECO:0000256" key="5">
    <source>
        <dbReference type="ARBA" id="ARBA00022729"/>
    </source>
</evidence>
<evidence type="ECO:0000256" key="7">
    <source>
        <dbReference type="ARBA" id="ARBA00023004"/>
    </source>
</evidence>